<comment type="caution">
    <text evidence="1">The sequence shown here is derived from an EMBL/GenBank/DDBJ whole genome shotgun (WGS) entry which is preliminary data.</text>
</comment>
<gene>
    <name evidence="1" type="ORF">GCHA_4017</name>
</gene>
<proteinExistence type="predicted"/>
<sequence length="38" mass="4190">MVAVAITKQLIDSLMTQYVIGLLSVRPLVYLVTGVKQK</sequence>
<organism evidence="1 2">
    <name type="scientific">Paraglaciecola chathamensis S18K6</name>
    <dbReference type="NCBI Taxonomy" id="1127672"/>
    <lineage>
        <taxon>Bacteria</taxon>
        <taxon>Pseudomonadati</taxon>
        <taxon>Pseudomonadota</taxon>
        <taxon>Gammaproteobacteria</taxon>
        <taxon>Alteromonadales</taxon>
        <taxon>Alteromonadaceae</taxon>
        <taxon>Paraglaciecola</taxon>
    </lineage>
</organism>
<evidence type="ECO:0000313" key="1">
    <source>
        <dbReference type="EMBL" id="GAC11943.1"/>
    </source>
</evidence>
<protein>
    <submittedName>
        <fullName evidence="1">Uncharacterized protein</fullName>
    </submittedName>
</protein>
<evidence type="ECO:0000313" key="2">
    <source>
        <dbReference type="Proteomes" id="UP000006320"/>
    </source>
</evidence>
<name>A0AAV3V5P4_9ALTE</name>
<dbReference type="Proteomes" id="UP000006320">
    <property type="component" value="Unassembled WGS sequence"/>
</dbReference>
<dbReference type="EMBL" id="BAEM01000053">
    <property type="protein sequence ID" value="GAC11943.1"/>
    <property type="molecule type" value="Genomic_DNA"/>
</dbReference>
<dbReference type="AlphaFoldDB" id="A0AAV3V5P4"/>
<reference evidence="1 2" key="1">
    <citation type="journal article" date="2017" name="Antonie Van Leeuwenhoek">
        <title>Rhizobium rhizosphaerae sp. nov., a novel species isolated from rice rhizosphere.</title>
        <authorList>
            <person name="Zhao J.J."/>
            <person name="Zhang J."/>
            <person name="Zhang R.J."/>
            <person name="Zhang C.W."/>
            <person name="Yin H.Q."/>
            <person name="Zhang X.X."/>
        </authorList>
    </citation>
    <scope>NUCLEOTIDE SEQUENCE [LARGE SCALE GENOMIC DNA]</scope>
    <source>
        <strain evidence="1 2">S18K6</strain>
    </source>
</reference>
<accession>A0AAV3V5P4</accession>